<dbReference type="AlphaFoldDB" id="A0A4D4JGW6"/>
<dbReference type="Proteomes" id="UP000298860">
    <property type="component" value="Unassembled WGS sequence"/>
</dbReference>
<reference evidence="4" key="1">
    <citation type="submission" date="2019-04" db="EMBL/GenBank/DDBJ databases">
        <title>Draft genome sequence of Pseudonocardiaceae bacterium SL3-2-4.</title>
        <authorList>
            <person name="Ningsih F."/>
            <person name="Yokota A."/>
            <person name="Sakai Y."/>
            <person name="Nanatani K."/>
            <person name="Yabe S."/>
            <person name="Oetari A."/>
            <person name="Sjamsuridzal W."/>
        </authorList>
    </citation>
    <scope>NUCLEOTIDE SEQUENCE [LARGE SCALE GENOMIC DNA]</scope>
    <source>
        <strain evidence="4">SL3-2-4</strain>
    </source>
</reference>
<dbReference type="RefSeq" id="WP_137816120.1">
    <property type="nucleotide sequence ID" value="NZ_BJFL01000035.1"/>
</dbReference>
<comment type="caution">
    <text evidence="3">The sequence shown here is derived from an EMBL/GenBank/DDBJ whole genome shotgun (WGS) entry which is preliminary data.</text>
</comment>
<dbReference type="OrthoDB" id="9768793at2"/>
<gene>
    <name evidence="3" type="ORF">GTS_47760</name>
</gene>
<organism evidence="3 4">
    <name type="scientific">Gandjariella thermophila</name>
    <dbReference type="NCBI Taxonomy" id="1931992"/>
    <lineage>
        <taxon>Bacteria</taxon>
        <taxon>Bacillati</taxon>
        <taxon>Actinomycetota</taxon>
        <taxon>Actinomycetes</taxon>
        <taxon>Pseudonocardiales</taxon>
        <taxon>Pseudonocardiaceae</taxon>
        <taxon>Gandjariella</taxon>
    </lineage>
</organism>
<keyword evidence="1" id="KW-0560">Oxidoreductase</keyword>
<dbReference type="FunFam" id="3.20.20.100:FF:000004">
    <property type="entry name" value="Oxidoreductase, aldo/keto reductase"/>
    <property type="match status" value="1"/>
</dbReference>
<evidence type="ECO:0000256" key="1">
    <source>
        <dbReference type="ARBA" id="ARBA00023002"/>
    </source>
</evidence>
<evidence type="ECO:0000313" key="3">
    <source>
        <dbReference type="EMBL" id="GDY33143.1"/>
    </source>
</evidence>
<dbReference type="CDD" id="cd19091">
    <property type="entry name" value="AKR_PsAKR"/>
    <property type="match status" value="1"/>
</dbReference>
<dbReference type="PANTHER" id="PTHR43364">
    <property type="entry name" value="NADH-SPECIFIC METHYLGLYOXAL REDUCTASE-RELATED"/>
    <property type="match status" value="1"/>
</dbReference>
<dbReference type="InterPro" id="IPR023210">
    <property type="entry name" value="NADP_OxRdtase_dom"/>
</dbReference>
<evidence type="ECO:0000259" key="2">
    <source>
        <dbReference type="Pfam" id="PF00248"/>
    </source>
</evidence>
<dbReference type="InterPro" id="IPR036812">
    <property type="entry name" value="NAD(P)_OxRdtase_dom_sf"/>
</dbReference>
<sequence>MRTRYLGRSGLRISELGFGTMTFGGRHGFQHMGHLGVDEARQIVLRCLDAGINFFDTADMYSAGQSEEVLGCALGRRRDEAIVATKVRWRMPDGSGGPNDEGLSRHHIVRSAEASLRRLGSDHIDLYYVHGWDGRTPWEETLRALDDLVRSGKVRYLGASNLTAWQLTRALCVSERWLLERFVSHQIQYNLLSREVEWELIPMAQAEGIGVTCWSPLAGGLLSGHQNRGERPPAGTRRSVGYFEPTDPDRAFDVVDLLRKIAAERGVTPAQVALRWLLDRPGITSVILGARSVAQLDDNLEATTWSLSGEEHAALDAVSRPALPYPYWHQEMSNAARAEVEPAPS</sequence>
<dbReference type="EMBL" id="BJFL01000035">
    <property type="protein sequence ID" value="GDY33143.1"/>
    <property type="molecule type" value="Genomic_DNA"/>
</dbReference>
<dbReference type="Pfam" id="PF00248">
    <property type="entry name" value="Aldo_ket_red"/>
    <property type="match status" value="1"/>
</dbReference>
<dbReference type="SUPFAM" id="SSF51430">
    <property type="entry name" value="NAD(P)-linked oxidoreductase"/>
    <property type="match status" value="1"/>
</dbReference>
<keyword evidence="4" id="KW-1185">Reference proteome</keyword>
<proteinExistence type="predicted"/>
<dbReference type="PANTHER" id="PTHR43364:SF4">
    <property type="entry name" value="NAD(P)-LINKED OXIDOREDUCTASE SUPERFAMILY PROTEIN"/>
    <property type="match status" value="1"/>
</dbReference>
<evidence type="ECO:0000313" key="4">
    <source>
        <dbReference type="Proteomes" id="UP000298860"/>
    </source>
</evidence>
<accession>A0A4D4JGW6</accession>
<name>A0A4D4JGW6_9PSEU</name>
<dbReference type="GO" id="GO:0016491">
    <property type="term" value="F:oxidoreductase activity"/>
    <property type="evidence" value="ECO:0007669"/>
    <property type="project" value="UniProtKB-KW"/>
</dbReference>
<protein>
    <submittedName>
        <fullName evidence="3">Aldo/keto reductase</fullName>
    </submittedName>
</protein>
<feature type="domain" description="NADP-dependent oxidoreductase" evidence="2">
    <location>
        <begin position="15"/>
        <end position="319"/>
    </location>
</feature>
<dbReference type="InterPro" id="IPR050523">
    <property type="entry name" value="AKR_Detox_Biosynth"/>
</dbReference>
<dbReference type="GO" id="GO:0005829">
    <property type="term" value="C:cytosol"/>
    <property type="evidence" value="ECO:0007669"/>
    <property type="project" value="UniProtKB-ARBA"/>
</dbReference>
<dbReference type="Gene3D" id="3.20.20.100">
    <property type="entry name" value="NADP-dependent oxidoreductase domain"/>
    <property type="match status" value="1"/>
</dbReference>